<comment type="caution">
    <text evidence="4">The sequence shown here is derived from an EMBL/GenBank/DDBJ whole genome shotgun (WGS) entry which is preliminary data.</text>
</comment>
<dbReference type="Pfam" id="PF10708">
    <property type="entry name" value="DUF2510"/>
    <property type="match status" value="1"/>
</dbReference>
<accession>A0ABU7PB09</accession>
<dbReference type="EMBL" id="JAZEWV010000008">
    <property type="protein sequence ID" value="MEE4542995.1"/>
    <property type="molecule type" value="Genomic_DNA"/>
</dbReference>
<sequence>MTTTTPPGWYPEPGHTGNSPAMERWWDGSAWTEYTRTAPAPNPAQPAYPGYPAYPAYPSGDVITSPGGGARRNNRNVVIAIVVALVLIGGVVAGVLALGKGKNDDASSQQPPAPAASGTPRQGGPQTRPTDPGLPQDPGTQDPGTRGDSTKAVDAYDGISLPVLDGWQGSSGASGIGSSVVTSEYACPGDASKSCVRGGVFAQPAAALQIKATGAEAAAKADIAPNAANSYSPEIYGATTSHQQLASKAVTVAGQRGYLVRWKVVTKSGTGGYVESLAFPSPSGSGKIVVVRFGFDVDPKAPGLDVMDQIADGIKADSSGGTSGAGV</sequence>
<evidence type="ECO:0000256" key="2">
    <source>
        <dbReference type="SAM" id="Phobius"/>
    </source>
</evidence>
<dbReference type="RefSeq" id="WP_330795024.1">
    <property type="nucleotide sequence ID" value="NZ_JAZEWV010000008.1"/>
</dbReference>
<feature type="region of interest" description="Disordered" evidence="1">
    <location>
        <begin position="1"/>
        <end position="22"/>
    </location>
</feature>
<feature type="domain" description="DUF2510" evidence="3">
    <location>
        <begin position="7"/>
        <end position="44"/>
    </location>
</feature>
<proteinExistence type="predicted"/>
<gene>
    <name evidence="4" type="ORF">V2S66_13590</name>
</gene>
<name>A0ABU7PB09_9ACTN</name>
<keyword evidence="5" id="KW-1185">Reference proteome</keyword>
<dbReference type="Proteomes" id="UP001344658">
    <property type="component" value="Unassembled WGS sequence"/>
</dbReference>
<evidence type="ECO:0000313" key="4">
    <source>
        <dbReference type="EMBL" id="MEE4542995.1"/>
    </source>
</evidence>
<keyword evidence="2" id="KW-1133">Transmembrane helix</keyword>
<feature type="region of interest" description="Disordered" evidence="1">
    <location>
        <begin position="101"/>
        <end position="152"/>
    </location>
</feature>
<keyword evidence="2" id="KW-0812">Transmembrane</keyword>
<protein>
    <submittedName>
        <fullName evidence="4">DUF2510 domain-containing protein</fullName>
    </submittedName>
</protein>
<keyword evidence="2" id="KW-0472">Membrane</keyword>
<evidence type="ECO:0000313" key="5">
    <source>
        <dbReference type="Proteomes" id="UP001344658"/>
    </source>
</evidence>
<organism evidence="4 5">
    <name type="scientific">Actinacidiphila polyblastidii</name>
    <dbReference type="NCBI Taxonomy" id="3110430"/>
    <lineage>
        <taxon>Bacteria</taxon>
        <taxon>Bacillati</taxon>
        <taxon>Actinomycetota</taxon>
        <taxon>Actinomycetes</taxon>
        <taxon>Kitasatosporales</taxon>
        <taxon>Streptomycetaceae</taxon>
        <taxon>Actinacidiphila</taxon>
    </lineage>
</organism>
<evidence type="ECO:0000256" key="1">
    <source>
        <dbReference type="SAM" id="MobiDB-lite"/>
    </source>
</evidence>
<evidence type="ECO:0000259" key="3">
    <source>
        <dbReference type="Pfam" id="PF10708"/>
    </source>
</evidence>
<dbReference type="InterPro" id="IPR018929">
    <property type="entry name" value="DUF2510"/>
</dbReference>
<reference evidence="4 5" key="1">
    <citation type="submission" date="2023-12" db="EMBL/GenBank/DDBJ databases">
        <title>Streptomyces sp. V4-01.</title>
        <authorList>
            <person name="Somphong A."/>
            <person name="Phongsopitanun W."/>
        </authorList>
    </citation>
    <scope>NUCLEOTIDE SEQUENCE [LARGE SCALE GENOMIC DNA]</scope>
    <source>
        <strain evidence="4 5">V4-01</strain>
    </source>
</reference>
<feature type="transmembrane region" description="Helical" evidence="2">
    <location>
        <begin position="77"/>
        <end position="99"/>
    </location>
</feature>